<name>A0A3A5HBJ0_9ACTN</name>
<dbReference type="SUPFAM" id="SSF53335">
    <property type="entry name" value="S-adenosyl-L-methionine-dependent methyltransferases"/>
    <property type="match status" value="1"/>
</dbReference>
<dbReference type="AlphaFoldDB" id="A0A3A5HBJ0"/>
<dbReference type="PANTHER" id="PTHR43619:SF2">
    <property type="entry name" value="S-ADENOSYL-L-METHIONINE-DEPENDENT METHYLTRANSFERASES SUPERFAMILY PROTEIN"/>
    <property type="match status" value="1"/>
</dbReference>
<reference evidence="5" key="1">
    <citation type="submission" date="2018-09" db="EMBL/GenBank/DDBJ databases">
        <authorList>
            <person name="Zhu H."/>
        </authorList>
    </citation>
    <scope>NUCLEOTIDE SEQUENCE [LARGE SCALE GENOMIC DNA]</scope>
    <source>
        <strain evidence="5">K1W22B-1</strain>
    </source>
</reference>
<evidence type="ECO:0000256" key="2">
    <source>
        <dbReference type="ARBA" id="ARBA00022679"/>
    </source>
</evidence>
<dbReference type="GO" id="GO:0032259">
    <property type="term" value="P:methylation"/>
    <property type="evidence" value="ECO:0007669"/>
    <property type="project" value="UniProtKB-KW"/>
</dbReference>
<dbReference type="InterPro" id="IPR007213">
    <property type="entry name" value="Ppm1/Ppm2/Tcmp"/>
</dbReference>
<evidence type="ECO:0000313" key="5">
    <source>
        <dbReference type="Proteomes" id="UP000276542"/>
    </source>
</evidence>
<dbReference type="RefSeq" id="WP_120061947.1">
    <property type="nucleotide sequence ID" value="NZ_QYRP01000002.1"/>
</dbReference>
<keyword evidence="2 4" id="KW-0808">Transferase</keyword>
<dbReference type="Proteomes" id="UP000276542">
    <property type="component" value="Unassembled WGS sequence"/>
</dbReference>
<evidence type="ECO:0000256" key="1">
    <source>
        <dbReference type="ARBA" id="ARBA00022603"/>
    </source>
</evidence>
<keyword evidence="1 4" id="KW-0489">Methyltransferase</keyword>
<dbReference type="OrthoDB" id="7063113at2"/>
<dbReference type="GO" id="GO:0008168">
    <property type="term" value="F:methyltransferase activity"/>
    <property type="evidence" value="ECO:0007669"/>
    <property type="project" value="UniProtKB-KW"/>
</dbReference>
<dbReference type="EMBL" id="QYRP01000002">
    <property type="protein sequence ID" value="RJS47993.1"/>
    <property type="molecule type" value="Genomic_DNA"/>
</dbReference>
<dbReference type="Pfam" id="PF04072">
    <property type="entry name" value="LCM"/>
    <property type="match status" value="1"/>
</dbReference>
<feature type="compositionally biased region" description="Basic residues" evidence="3">
    <location>
        <begin position="1"/>
        <end position="11"/>
    </location>
</feature>
<dbReference type="InterPro" id="IPR029063">
    <property type="entry name" value="SAM-dependent_MTases_sf"/>
</dbReference>
<organism evidence="4 5">
    <name type="scientific">Nocardioides cavernaquae</name>
    <dbReference type="NCBI Taxonomy" id="2321396"/>
    <lineage>
        <taxon>Bacteria</taxon>
        <taxon>Bacillati</taxon>
        <taxon>Actinomycetota</taxon>
        <taxon>Actinomycetes</taxon>
        <taxon>Propionibacteriales</taxon>
        <taxon>Nocardioidaceae</taxon>
        <taxon>Nocardioides</taxon>
    </lineage>
</organism>
<sequence length="291" mass="31098">MTPSKRLPRLRRSPDAVSPTAHYTGHVWARNGLGPAELDTRTGAVLHGLLAPLNAVSGRLGGPTLEGLLLGRHQVMDDLLHAAIKDGRISQVVEIASGMSPRGQRFSEQYGEALAYVEADLPAMADRKRRALEGLPRSTTHAVVDFDALREDGPGSLASVMASLDPTRGTAIITEGLLNYLPPEAVRTLWGRLGAELARFPAGVYISDLHLSGELRGGAARGFGVLLAAFVRGRIHFHFADAPAAEKALHESGFDRVVLHRLDDPALGVPARLHAGARLARVIEAWTEAPA</sequence>
<comment type="caution">
    <text evidence="4">The sequence shown here is derived from an EMBL/GenBank/DDBJ whole genome shotgun (WGS) entry which is preliminary data.</text>
</comment>
<accession>A0A3A5HBJ0</accession>
<dbReference type="Gene3D" id="3.40.50.150">
    <property type="entry name" value="Vaccinia Virus protein VP39"/>
    <property type="match status" value="1"/>
</dbReference>
<dbReference type="PANTHER" id="PTHR43619">
    <property type="entry name" value="S-ADENOSYL-L-METHIONINE-DEPENDENT METHYLTRANSFERASE YKTD-RELATED"/>
    <property type="match status" value="1"/>
</dbReference>
<proteinExistence type="predicted"/>
<evidence type="ECO:0000256" key="3">
    <source>
        <dbReference type="SAM" id="MobiDB-lite"/>
    </source>
</evidence>
<evidence type="ECO:0000313" key="4">
    <source>
        <dbReference type="EMBL" id="RJS47993.1"/>
    </source>
</evidence>
<keyword evidence="5" id="KW-1185">Reference proteome</keyword>
<protein>
    <submittedName>
        <fullName evidence="4">Class I SAM-dependent methyltransferase</fullName>
    </submittedName>
</protein>
<gene>
    <name evidence="4" type="ORF">D4739_15410</name>
</gene>
<feature type="region of interest" description="Disordered" evidence="3">
    <location>
        <begin position="1"/>
        <end position="20"/>
    </location>
</feature>